<reference evidence="1 2" key="1">
    <citation type="journal article" date="2022" name="bioRxiv">
        <title>The genome of the oomycete Peronosclerospora sorghi, a cosmopolitan pathogen of maize and sorghum, is inflated with dispersed pseudogenes.</title>
        <authorList>
            <person name="Fletcher K."/>
            <person name="Martin F."/>
            <person name="Isakeit T."/>
            <person name="Cavanaugh K."/>
            <person name="Magill C."/>
            <person name="Michelmore R."/>
        </authorList>
    </citation>
    <scope>NUCLEOTIDE SEQUENCE [LARGE SCALE GENOMIC DNA]</scope>
    <source>
        <strain evidence="1">P6</strain>
    </source>
</reference>
<protein>
    <submittedName>
        <fullName evidence="1">Uncharacterized protein</fullName>
    </submittedName>
</protein>
<evidence type="ECO:0000313" key="1">
    <source>
        <dbReference type="EMBL" id="KAI9908712.1"/>
    </source>
</evidence>
<evidence type="ECO:0000313" key="2">
    <source>
        <dbReference type="Proteomes" id="UP001163321"/>
    </source>
</evidence>
<keyword evidence="2" id="KW-1185">Reference proteome</keyword>
<organism evidence="1 2">
    <name type="scientific">Peronosclerospora sorghi</name>
    <dbReference type="NCBI Taxonomy" id="230839"/>
    <lineage>
        <taxon>Eukaryota</taxon>
        <taxon>Sar</taxon>
        <taxon>Stramenopiles</taxon>
        <taxon>Oomycota</taxon>
        <taxon>Peronosporomycetes</taxon>
        <taxon>Peronosporales</taxon>
        <taxon>Peronosporaceae</taxon>
        <taxon>Peronosclerospora</taxon>
    </lineage>
</organism>
<gene>
    <name evidence="1" type="ORF">PsorP6_004014</name>
</gene>
<accession>A0ACC0VR79</accession>
<comment type="caution">
    <text evidence="1">The sequence shown here is derived from an EMBL/GenBank/DDBJ whole genome shotgun (WGS) entry which is preliminary data.</text>
</comment>
<sequence>MKPSDSLVLTRTESAQHYEVTQYRKNDFLRIRKYLNQLLVDQLPLLCEHVWVGQELPSQMNQLLVDQLPLLCEVQRYLDYCSSQ</sequence>
<name>A0ACC0VR79_9STRA</name>
<dbReference type="EMBL" id="CM047587">
    <property type="protein sequence ID" value="KAI9908712.1"/>
    <property type="molecule type" value="Genomic_DNA"/>
</dbReference>
<proteinExistence type="predicted"/>
<dbReference type="Proteomes" id="UP001163321">
    <property type="component" value="Chromosome 8"/>
</dbReference>